<dbReference type="InterPro" id="IPR006665">
    <property type="entry name" value="OmpA-like"/>
</dbReference>
<dbReference type="RefSeq" id="WP_047877099.1">
    <property type="nucleotide sequence ID" value="NZ_LDOT01000002.1"/>
</dbReference>
<dbReference type="PANTHER" id="PTHR30329">
    <property type="entry name" value="STATOR ELEMENT OF FLAGELLAR MOTOR COMPLEX"/>
    <property type="match status" value="1"/>
</dbReference>
<dbReference type="Pfam" id="PF00691">
    <property type="entry name" value="OmpA"/>
    <property type="match status" value="1"/>
</dbReference>
<evidence type="ECO:0000313" key="8">
    <source>
        <dbReference type="Proteomes" id="UP000036097"/>
    </source>
</evidence>
<evidence type="ECO:0000313" key="7">
    <source>
        <dbReference type="EMBL" id="KLV08938.1"/>
    </source>
</evidence>
<comment type="caution">
    <text evidence="7">The sequence shown here is derived from an EMBL/GenBank/DDBJ whole genome shotgun (WGS) entry which is preliminary data.</text>
</comment>
<evidence type="ECO:0000259" key="6">
    <source>
        <dbReference type="PROSITE" id="PS51123"/>
    </source>
</evidence>
<organism evidence="7 8">
    <name type="scientific">Photobacterium aquae</name>
    <dbReference type="NCBI Taxonomy" id="1195763"/>
    <lineage>
        <taxon>Bacteria</taxon>
        <taxon>Pseudomonadati</taxon>
        <taxon>Pseudomonadota</taxon>
        <taxon>Gammaproteobacteria</taxon>
        <taxon>Vibrionales</taxon>
        <taxon>Vibrionaceae</taxon>
        <taxon>Photobacterium</taxon>
    </lineage>
</organism>
<gene>
    <name evidence="7" type="ORF">ABT56_01665</name>
</gene>
<keyword evidence="2 4" id="KW-0472">Membrane</keyword>
<dbReference type="PROSITE" id="PS51123">
    <property type="entry name" value="OMPA_2"/>
    <property type="match status" value="1"/>
</dbReference>
<evidence type="ECO:0000256" key="4">
    <source>
        <dbReference type="PROSITE-ProRule" id="PRU00473"/>
    </source>
</evidence>
<keyword evidence="3" id="KW-0998">Cell outer membrane</keyword>
<dbReference type="InterPro" id="IPR050330">
    <property type="entry name" value="Bact_OuterMem_StrucFunc"/>
</dbReference>
<dbReference type="SUPFAM" id="SSF103088">
    <property type="entry name" value="OmpA-like"/>
    <property type="match status" value="1"/>
</dbReference>
<protein>
    <recommendedName>
        <fullName evidence="6">OmpA-like domain-containing protein</fullName>
    </recommendedName>
</protein>
<dbReference type="Proteomes" id="UP000036097">
    <property type="component" value="Unassembled WGS sequence"/>
</dbReference>
<dbReference type="STRING" id="1195763.ABT56_01665"/>
<dbReference type="PATRIC" id="fig|1195763.3.peg.360"/>
<keyword evidence="5" id="KW-0732">Signal</keyword>
<dbReference type="AlphaFoldDB" id="A0A0J1HBA5"/>
<evidence type="ECO:0000256" key="5">
    <source>
        <dbReference type="SAM" id="SignalP"/>
    </source>
</evidence>
<comment type="subcellular location">
    <subcellularLocation>
        <location evidence="1">Cell outer membrane</location>
    </subcellularLocation>
</comment>
<reference evidence="7 8" key="1">
    <citation type="submission" date="2015-05" db="EMBL/GenBank/DDBJ databases">
        <title>Photobacterium galathea sp. nov.</title>
        <authorList>
            <person name="Machado H."/>
            <person name="Gram L."/>
        </authorList>
    </citation>
    <scope>NUCLEOTIDE SEQUENCE [LARGE SCALE GENOMIC DNA]</scope>
    <source>
        <strain evidence="7 8">CGMCC 1.12159</strain>
    </source>
</reference>
<feature type="chain" id="PRO_5005252478" description="OmpA-like domain-containing protein" evidence="5">
    <location>
        <begin position="19"/>
        <end position="215"/>
    </location>
</feature>
<accession>A0A0J1HBA5</accession>
<dbReference type="PRINTS" id="PR01021">
    <property type="entry name" value="OMPADOMAIN"/>
</dbReference>
<dbReference type="OrthoDB" id="9792521at2"/>
<dbReference type="InterPro" id="IPR036737">
    <property type="entry name" value="OmpA-like_sf"/>
</dbReference>
<evidence type="ECO:0000256" key="3">
    <source>
        <dbReference type="ARBA" id="ARBA00023237"/>
    </source>
</evidence>
<feature type="domain" description="OmpA-like" evidence="6">
    <location>
        <begin position="99"/>
        <end position="215"/>
    </location>
</feature>
<keyword evidence="8" id="KW-1185">Reference proteome</keyword>
<evidence type="ECO:0000256" key="1">
    <source>
        <dbReference type="ARBA" id="ARBA00004442"/>
    </source>
</evidence>
<dbReference type="PANTHER" id="PTHR30329:SF21">
    <property type="entry name" value="LIPOPROTEIN YIAD-RELATED"/>
    <property type="match status" value="1"/>
</dbReference>
<name>A0A0J1HBA5_9GAMM</name>
<sequence>MKTLILILTTCFALSAFAEESMEKTLVEYCNTSTYSVQHEVMIDDVVGLGHHRNGFLLVSQESDDPDIAVYLLSLSEELGLPNKCLEYLNGKQLLTIDQDGIPASLLARIYFDFDRASLTPASKTILSRVAERLRQSPRIISLDGHTDSVGSLQYNYALGLRRANSAAIYLKKAGVNGPQLHIESYGETHPIATNSSEQGRQLNRRVDVSFGNDK</sequence>
<dbReference type="Gene3D" id="3.30.1330.60">
    <property type="entry name" value="OmpA-like domain"/>
    <property type="match status" value="1"/>
</dbReference>
<dbReference type="GO" id="GO:0009279">
    <property type="term" value="C:cell outer membrane"/>
    <property type="evidence" value="ECO:0007669"/>
    <property type="project" value="UniProtKB-SubCell"/>
</dbReference>
<dbReference type="EMBL" id="LDOT01000002">
    <property type="protein sequence ID" value="KLV08938.1"/>
    <property type="molecule type" value="Genomic_DNA"/>
</dbReference>
<dbReference type="CDD" id="cd07185">
    <property type="entry name" value="OmpA_C-like"/>
    <property type="match status" value="1"/>
</dbReference>
<evidence type="ECO:0000256" key="2">
    <source>
        <dbReference type="ARBA" id="ARBA00023136"/>
    </source>
</evidence>
<feature type="signal peptide" evidence="5">
    <location>
        <begin position="1"/>
        <end position="18"/>
    </location>
</feature>
<proteinExistence type="predicted"/>
<dbReference type="InterPro" id="IPR006664">
    <property type="entry name" value="OMP_bac"/>
</dbReference>